<dbReference type="AlphaFoldDB" id="A0A6N9TAC8"/>
<dbReference type="EC" id="3.1.2.22" evidence="1"/>
<dbReference type="Gene3D" id="3.40.50.1820">
    <property type="entry name" value="alpha/beta hydrolase"/>
    <property type="match status" value="1"/>
</dbReference>
<comment type="caution">
    <text evidence="13">The sequence shown here is derived from an EMBL/GenBank/DDBJ whole genome shotgun (WGS) entry which is preliminary data.</text>
</comment>
<evidence type="ECO:0000256" key="5">
    <source>
        <dbReference type="ARBA" id="ARBA00039314"/>
    </source>
</evidence>
<sequence>MASNVTSPEHAADAANEIAGRLAVGEGAAMREIAYRLRRSGARASAPTIVWLGGYRSDMRGTKAEHLLAFAARHDYGYCRLDYSGHGESGGDFEDGTIGRWTEEAAAVLHEIGRGPLVLVGSSMGAWIALNLVRRAERFGVEERIGAMLLLAPAPDFTERLLLPKLSAEQRKEIEANGRLLAPSDYSDEPDVYTLSLIDDGRANLVLDGLIDTKCPVTIIQGMADPDVPYEHALTLVEHLPHHAVILSLVRDGDHRLSRPQDLDLITRSLSELVRAADDMG</sequence>
<dbReference type="InterPro" id="IPR029058">
    <property type="entry name" value="AB_hydrolase_fold"/>
</dbReference>
<dbReference type="EC" id="3.1.1.93" evidence="4"/>
<evidence type="ECO:0000256" key="9">
    <source>
        <dbReference type="ARBA" id="ARBA00046047"/>
    </source>
</evidence>
<dbReference type="PANTHER" id="PTHR16138:SF7">
    <property type="entry name" value="PALMITOYL-PROTEIN THIOESTERASE ABHD10, MITOCHONDRIAL"/>
    <property type="match status" value="1"/>
</dbReference>
<keyword evidence="14" id="KW-1185">Reference proteome</keyword>
<evidence type="ECO:0000256" key="8">
    <source>
        <dbReference type="ARBA" id="ARBA00042704"/>
    </source>
</evidence>
<evidence type="ECO:0000313" key="13">
    <source>
        <dbReference type="EMBL" id="NDW06659.1"/>
    </source>
</evidence>
<keyword evidence="3" id="KW-0809">Transit peptide</keyword>
<dbReference type="PANTHER" id="PTHR16138">
    <property type="entry name" value="MYCOPHENOLIC ACID ACYL-GLUCURONIDE ESTERASE, MITOCHONDRIAL"/>
    <property type="match status" value="1"/>
</dbReference>
<organism evidence="13 14">
    <name type="scientific">Jiella pacifica</name>
    <dbReference type="NCBI Taxonomy" id="2696469"/>
    <lineage>
        <taxon>Bacteria</taxon>
        <taxon>Pseudomonadati</taxon>
        <taxon>Pseudomonadota</taxon>
        <taxon>Alphaproteobacteria</taxon>
        <taxon>Hyphomicrobiales</taxon>
        <taxon>Aurantimonadaceae</taxon>
        <taxon>Jiella</taxon>
    </lineage>
</organism>
<dbReference type="Pfam" id="PF12697">
    <property type="entry name" value="Abhydrolase_6"/>
    <property type="match status" value="1"/>
</dbReference>
<dbReference type="GO" id="GO:0008474">
    <property type="term" value="F:palmitoyl-(protein) hydrolase activity"/>
    <property type="evidence" value="ECO:0007669"/>
    <property type="project" value="UniProtKB-EC"/>
</dbReference>
<accession>A0A6N9TAC8</accession>
<protein>
    <recommendedName>
        <fullName evidence="5">Palmitoyl-protein thioesterase ABHD10, mitochondrial</fullName>
        <ecNumber evidence="4">3.1.1.93</ecNumber>
        <ecNumber evidence="1">3.1.2.22</ecNumber>
    </recommendedName>
    <alternativeName>
        <fullName evidence="7">Acyl-protein thioesterase ABHD10</fullName>
    </alternativeName>
    <alternativeName>
        <fullName evidence="8">Alpha/beta hydrolase domain-containing protein 10</fullName>
    </alternativeName>
    <alternativeName>
        <fullName evidence="6">Mycophenolic acid acyl-glucuronide esterase, mitochondrial</fullName>
    </alternativeName>
</protein>
<gene>
    <name evidence="13" type="ORF">GTK09_19765</name>
</gene>
<evidence type="ECO:0000256" key="3">
    <source>
        <dbReference type="ARBA" id="ARBA00022946"/>
    </source>
</evidence>
<evidence type="ECO:0000256" key="1">
    <source>
        <dbReference type="ARBA" id="ARBA00012423"/>
    </source>
</evidence>
<comment type="function">
    <text evidence="9">Acts as an acyl-protein thioesterase that hydrolyzes fatty acids from acylated residues in proteins. Regulates the mitochondrial S-depalmitoylation of the nucleophilic active site residue of peroxiredoxin-5/PRDX5, a key antioxidant protein, therefore modulating mitochondrial antioxidant ability. Also catalyzes the deglucuronidation of mycophenolic acid acyl-glucuronide, an active metabolite of the immunosuppressant drug mycophenolate.</text>
</comment>
<evidence type="ECO:0000313" key="14">
    <source>
        <dbReference type="Proteomes" id="UP000469011"/>
    </source>
</evidence>
<name>A0A6N9TAC8_9HYPH</name>
<dbReference type="Proteomes" id="UP000469011">
    <property type="component" value="Unassembled WGS sequence"/>
</dbReference>
<comment type="catalytic activity">
    <reaction evidence="11">
        <text>mycophenolic acid O-acyl-beta-D-glucuronide + H2O = mycophenolate + D-glucuronate + H(+)</text>
        <dbReference type="Rhea" id="RHEA:34179"/>
        <dbReference type="ChEBI" id="CHEBI:15377"/>
        <dbReference type="ChEBI" id="CHEBI:15378"/>
        <dbReference type="ChEBI" id="CHEBI:58720"/>
        <dbReference type="ChEBI" id="CHEBI:62932"/>
        <dbReference type="ChEBI" id="CHEBI:66982"/>
        <dbReference type="EC" id="3.1.1.93"/>
    </reaction>
    <physiologicalReaction direction="left-to-right" evidence="11">
        <dbReference type="Rhea" id="RHEA:34180"/>
    </physiologicalReaction>
</comment>
<feature type="domain" description="AB hydrolase-1" evidence="12">
    <location>
        <begin position="64"/>
        <end position="260"/>
    </location>
</feature>
<evidence type="ECO:0000256" key="4">
    <source>
        <dbReference type="ARBA" id="ARBA00039132"/>
    </source>
</evidence>
<evidence type="ECO:0000256" key="2">
    <source>
        <dbReference type="ARBA" id="ARBA00022801"/>
    </source>
</evidence>
<dbReference type="SUPFAM" id="SSF53474">
    <property type="entry name" value="alpha/beta-Hydrolases"/>
    <property type="match status" value="1"/>
</dbReference>
<proteinExistence type="predicted"/>
<evidence type="ECO:0000256" key="11">
    <source>
        <dbReference type="ARBA" id="ARBA00047972"/>
    </source>
</evidence>
<dbReference type="GO" id="GO:0102390">
    <property type="term" value="F:mycophenolic acid acyl-glucuronide esterase activity"/>
    <property type="evidence" value="ECO:0007669"/>
    <property type="project" value="UniProtKB-EC"/>
</dbReference>
<dbReference type="InterPro" id="IPR000073">
    <property type="entry name" value="AB_hydrolase_1"/>
</dbReference>
<evidence type="ECO:0000256" key="6">
    <source>
        <dbReference type="ARBA" id="ARBA00041520"/>
    </source>
</evidence>
<comment type="catalytic activity">
    <reaction evidence="10">
        <text>S-hexadecanoyl-L-cysteinyl-[protein] + H2O = L-cysteinyl-[protein] + hexadecanoate + H(+)</text>
        <dbReference type="Rhea" id="RHEA:19233"/>
        <dbReference type="Rhea" id="RHEA-COMP:10131"/>
        <dbReference type="Rhea" id="RHEA-COMP:11032"/>
        <dbReference type="ChEBI" id="CHEBI:7896"/>
        <dbReference type="ChEBI" id="CHEBI:15377"/>
        <dbReference type="ChEBI" id="CHEBI:15378"/>
        <dbReference type="ChEBI" id="CHEBI:29950"/>
        <dbReference type="ChEBI" id="CHEBI:74151"/>
        <dbReference type="EC" id="3.1.2.22"/>
    </reaction>
    <physiologicalReaction direction="left-to-right" evidence="10">
        <dbReference type="Rhea" id="RHEA:19234"/>
    </physiologicalReaction>
</comment>
<keyword evidence="2 13" id="KW-0378">Hydrolase</keyword>
<dbReference type="InterPro" id="IPR052382">
    <property type="entry name" value="ABHD10_acyl-thioesterase"/>
</dbReference>
<dbReference type="EMBL" id="JAAAMG010000019">
    <property type="protein sequence ID" value="NDW06659.1"/>
    <property type="molecule type" value="Genomic_DNA"/>
</dbReference>
<reference evidence="13 14" key="1">
    <citation type="submission" date="2020-01" db="EMBL/GenBank/DDBJ databases">
        <title>Jiella pacifica sp. nov.</title>
        <authorList>
            <person name="Xue Z."/>
            <person name="Zhu S."/>
            <person name="Chen J."/>
            <person name="Yang J."/>
        </authorList>
    </citation>
    <scope>NUCLEOTIDE SEQUENCE [LARGE SCALE GENOMIC DNA]</scope>
    <source>
        <strain evidence="13 14">40Bstr34</strain>
    </source>
</reference>
<evidence type="ECO:0000256" key="10">
    <source>
        <dbReference type="ARBA" id="ARBA00047409"/>
    </source>
</evidence>
<evidence type="ECO:0000256" key="7">
    <source>
        <dbReference type="ARBA" id="ARBA00042645"/>
    </source>
</evidence>
<evidence type="ECO:0000259" key="12">
    <source>
        <dbReference type="Pfam" id="PF12697"/>
    </source>
</evidence>